<reference evidence="8" key="1">
    <citation type="submission" date="2016-07" db="EMBL/GenBank/DDBJ databases">
        <title>De novo transcriptome assembly of four accessions of the metal hyperaccumulator plant Noccaea caerulescens.</title>
        <authorList>
            <person name="Blande D."/>
            <person name="Halimaa P."/>
            <person name="Tervahauta A.I."/>
            <person name="Aarts M.G."/>
            <person name="Karenlampi S.O."/>
        </authorList>
    </citation>
    <scope>NUCLEOTIDE SEQUENCE</scope>
</reference>
<dbReference type="EMBL" id="GEVI01012597">
    <property type="protein sequence ID" value="JAU19723.1"/>
    <property type="molecule type" value="Transcribed_RNA"/>
</dbReference>
<name>A0A1J3DIA4_NOCCA</name>
<proteinExistence type="inferred from homology"/>
<dbReference type="PANTHER" id="PTHR21470">
    <property type="entry name" value="RAB6-INTERACTING PROTEIN GORAB"/>
    <property type="match status" value="1"/>
</dbReference>
<keyword evidence="5" id="KW-0963">Cytoplasm</keyword>
<dbReference type="Pfam" id="PF04949">
    <property type="entry name" value="Transcrip_act"/>
    <property type="match status" value="1"/>
</dbReference>
<evidence type="ECO:0000256" key="5">
    <source>
        <dbReference type="ARBA" id="ARBA00022490"/>
    </source>
</evidence>
<keyword evidence="6" id="KW-0333">Golgi apparatus</keyword>
<evidence type="ECO:0000256" key="7">
    <source>
        <dbReference type="ARBA" id="ARBA00023054"/>
    </source>
</evidence>
<sequence>MTTARQILEQPQSPLVERIKSSGMINIINGSPMVDDKEEELSRSAFALFKAKEDEIERRKTEVKDRVQTKLGLAEEATRRLAEIREELEALTDPMRKEISAIRKRVDGINRELKPLGQSCQRKEREFKEALEAYNEKNKEKAMFVNKLVELVTESEKVRMTKLEELSKSIEISLR</sequence>
<keyword evidence="7" id="KW-0175">Coiled coil</keyword>
<evidence type="ECO:0000256" key="1">
    <source>
        <dbReference type="ARBA" id="ARBA00004496"/>
    </source>
</evidence>
<evidence type="ECO:0000256" key="2">
    <source>
        <dbReference type="ARBA" id="ARBA00004555"/>
    </source>
</evidence>
<evidence type="ECO:0000313" key="8">
    <source>
        <dbReference type="EMBL" id="JAU19723.1"/>
    </source>
</evidence>
<accession>A0A1J3DIA4</accession>
<dbReference type="AlphaFoldDB" id="A0A1J3DIA4"/>
<dbReference type="PANTHER" id="PTHR21470:SF2">
    <property type="entry name" value="RAB6-INTERACTING GOLGIN"/>
    <property type="match status" value="1"/>
</dbReference>
<dbReference type="InterPro" id="IPR007033">
    <property type="entry name" value="GORAB"/>
</dbReference>
<evidence type="ECO:0000256" key="4">
    <source>
        <dbReference type="ARBA" id="ARBA00014130"/>
    </source>
</evidence>
<gene>
    <name evidence="8" type="ORF">GA_TR5139_c0_g1_i1_g.16675</name>
</gene>
<protein>
    <recommendedName>
        <fullName evidence="4">RAB6-interacting golgin</fullName>
    </recommendedName>
</protein>
<evidence type="ECO:0000256" key="6">
    <source>
        <dbReference type="ARBA" id="ARBA00023034"/>
    </source>
</evidence>
<evidence type="ECO:0000256" key="3">
    <source>
        <dbReference type="ARBA" id="ARBA00005599"/>
    </source>
</evidence>
<organism evidence="8">
    <name type="scientific">Noccaea caerulescens</name>
    <name type="common">Alpine penny-cress</name>
    <name type="synonym">Thlaspi caerulescens</name>
    <dbReference type="NCBI Taxonomy" id="107243"/>
    <lineage>
        <taxon>Eukaryota</taxon>
        <taxon>Viridiplantae</taxon>
        <taxon>Streptophyta</taxon>
        <taxon>Embryophyta</taxon>
        <taxon>Tracheophyta</taxon>
        <taxon>Spermatophyta</taxon>
        <taxon>Magnoliopsida</taxon>
        <taxon>eudicotyledons</taxon>
        <taxon>Gunneridae</taxon>
        <taxon>Pentapetalae</taxon>
        <taxon>rosids</taxon>
        <taxon>malvids</taxon>
        <taxon>Brassicales</taxon>
        <taxon>Brassicaceae</taxon>
        <taxon>Coluteocarpeae</taxon>
        <taxon>Noccaea</taxon>
    </lineage>
</organism>
<comment type="similarity">
    <text evidence="3">Belongs to the GORAB family.</text>
</comment>
<comment type="subcellular location">
    <subcellularLocation>
        <location evidence="1">Cytoplasm</location>
    </subcellularLocation>
    <subcellularLocation>
        <location evidence="2">Golgi apparatus</location>
    </subcellularLocation>
</comment>
<dbReference type="GO" id="GO:0005794">
    <property type="term" value="C:Golgi apparatus"/>
    <property type="evidence" value="ECO:0007669"/>
    <property type="project" value="UniProtKB-SubCell"/>
</dbReference>